<dbReference type="SMART" id="SM00271">
    <property type="entry name" value="DnaJ"/>
    <property type="match status" value="1"/>
</dbReference>
<dbReference type="PANTHER" id="PTHR44360:SF1">
    <property type="entry name" value="DNAJ HOMOLOG SUBFAMILY B MEMBER 9"/>
    <property type="match status" value="1"/>
</dbReference>
<dbReference type="InterPro" id="IPR018253">
    <property type="entry name" value="DnaJ_domain_CS"/>
</dbReference>
<dbReference type="InterPro" id="IPR036869">
    <property type="entry name" value="J_dom_sf"/>
</dbReference>
<dbReference type="InterPro" id="IPR051948">
    <property type="entry name" value="Hsp70_co-chaperone_J-domain"/>
</dbReference>
<dbReference type="KEGG" id="tng:GSTEN00028648G001"/>
<comment type="subunit">
    <text evidence="5">Interacts with HSPA5/BiP; interaction is direct. Interacts with ERN1/IRE1 (via the luminal region). Interacts with DERL1.</text>
</comment>
<dbReference type="AlphaFoldDB" id="Q4RUT6"/>
<feature type="compositionally biased region" description="Basic residues" evidence="6">
    <location>
        <begin position="291"/>
        <end position="310"/>
    </location>
</feature>
<organism evidence="8">
    <name type="scientific">Tetraodon nigroviridis</name>
    <name type="common">Spotted green pufferfish</name>
    <name type="synonym">Chelonodon nigroviridis</name>
    <dbReference type="NCBI Taxonomy" id="99883"/>
    <lineage>
        <taxon>Eukaryota</taxon>
        <taxon>Metazoa</taxon>
        <taxon>Chordata</taxon>
        <taxon>Craniata</taxon>
        <taxon>Vertebrata</taxon>
        <taxon>Euteleostomi</taxon>
        <taxon>Actinopterygii</taxon>
        <taxon>Neopterygii</taxon>
        <taxon>Teleostei</taxon>
        <taxon>Neoteleostei</taxon>
        <taxon>Acanthomorphata</taxon>
        <taxon>Eupercaria</taxon>
        <taxon>Tetraodontiformes</taxon>
        <taxon>Tetradontoidea</taxon>
        <taxon>Tetraodontidae</taxon>
        <taxon>Tetraodon</taxon>
    </lineage>
</organism>
<dbReference type="CDD" id="cd06257">
    <property type="entry name" value="DnaJ"/>
    <property type="match status" value="1"/>
</dbReference>
<dbReference type="EMBL" id="CAAE01014993">
    <property type="protein sequence ID" value="CAG07846.1"/>
    <property type="molecule type" value="Genomic_DNA"/>
</dbReference>
<feature type="compositionally biased region" description="Basic and acidic residues" evidence="6">
    <location>
        <begin position="160"/>
        <end position="170"/>
    </location>
</feature>
<reference evidence="8" key="1">
    <citation type="journal article" date="2004" name="Nature">
        <title>Genome duplication in the teleost fish Tetraodon nigroviridis reveals the early vertebrate proto-karyotype.</title>
        <authorList>
            <person name="Jaillon O."/>
            <person name="Aury J.-M."/>
            <person name="Brunet F."/>
            <person name="Petit J.-L."/>
            <person name="Stange-Thomann N."/>
            <person name="Mauceli E."/>
            <person name="Bouneau L."/>
            <person name="Fischer C."/>
            <person name="Ozouf-Costaz C."/>
            <person name="Bernot A."/>
            <person name="Nicaud S."/>
            <person name="Jaffe D."/>
            <person name="Fisher S."/>
            <person name="Lutfalla G."/>
            <person name="Dossat C."/>
            <person name="Segurens B."/>
            <person name="Dasilva C."/>
            <person name="Salanoubat M."/>
            <person name="Levy M."/>
            <person name="Boudet N."/>
            <person name="Castellano S."/>
            <person name="Anthouard V."/>
            <person name="Jubin C."/>
            <person name="Castelli V."/>
            <person name="Katinka M."/>
            <person name="Vacherie B."/>
            <person name="Biemont C."/>
            <person name="Skalli Z."/>
            <person name="Cattolico L."/>
            <person name="Poulain J."/>
            <person name="De Berardinis V."/>
            <person name="Cruaud C."/>
            <person name="Duprat S."/>
            <person name="Brottier P."/>
            <person name="Coutanceau J.-P."/>
            <person name="Gouzy J."/>
            <person name="Parra G."/>
            <person name="Lardier G."/>
            <person name="Chapple C."/>
            <person name="McKernan K.J."/>
            <person name="McEwan P."/>
            <person name="Bosak S."/>
            <person name="Kellis M."/>
            <person name="Volff J.-N."/>
            <person name="Guigo R."/>
            <person name="Zody M.C."/>
            <person name="Mesirov J."/>
            <person name="Lindblad-Toh K."/>
            <person name="Birren B."/>
            <person name="Nusbaum C."/>
            <person name="Kahn D."/>
            <person name="Robinson-Rechavi M."/>
            <person name="Laudet V."/>
            <person name="Schachter V."/>
            <person name="Quetier F."/>
            <person name="Saurin W."/>
            <person name="Scarpelli C."/>
            <person name="Wincker P."/>
            <person name="Lander E.S."/>
            <person name="Weissenbach J."/>
            <person name="Roest Crollius H."/>
        </authorList>
    </citation>
    <scope>NUCLEOTIDE SEQUENCE [LARGE SCALE GENOMIC DNA]</scope>
</reference>
<dbReference type="SUPFAM" id="SSF46565">
    <property type="entry name" value="Chaperone J-domain"/>
    <property type="match status" value="1"/>
</dbReference>
<evidence type="ECO:0000256" key="6">
    <source>
        <dbReference type="SAM" id="MobiDB-lite"/>
    </source>
</evidence>
<dbReference type="GO" id="GO:0051087">
    <property type="term" value="F:protein-folding chaperone binding"/>
    <property type="evidence" value="ECO:0007669"/>
    <property type="project" value="TreeGrafter"/>
</dbReference>
<evidence type="ECO:0000256" key="5">
    <source>
        <dbReference type="ARBA" id="ARBA00046365"/>
    </source>
</evidence>
<dbReference type="Pfam" id="PF00226">
    <property type="entry name" value="DnaJ"/>
    <property type="match status" value="1"/>
</dbReference>
<accession>Q4RUT6</accession>
<comment type="function">
    <text evidence="4">Co-chaperone for Hsp70 protein HSPA5/BiP that acts as a key repressor of the ERN1/IRE1-mediated unfolded protein response (UPR). J domain-containing co-chaperones stimulate the ATPase activity of Hsp70 proteins and are required for efficient substrate recognition by Hsp70 proteins. In the unstressed endoplasmic reticulum, interacts with the luminal region of ERN1/IRE1 and selectively recruits HSPA5/BiP: HSPA5/BiP disrupts the dimerization of the active ERN1/IRE1 luminal region, thereby inactivating ERN1/IRE1. Also involved in endoplasmic reticulum-associated degradation (ERAD) of misfolded proteins. Required for survival of B-cell progenitors and normal antibody production.</text>
</comment>
<sequence>MGKDYYKTLGIPKGANEEEVKKAYRRMALRFHPDKNKDADAEEKFKEIAEAYEVLSDPKKRAVYDQLGEEGGFKDGRQQLVQRPRQHHPPLHLPRGPPRHLRHLLRRFQPFRHVFRLQPGPRPLQRLLIPRRPRHGPGRGRGRPLCSFRETLWLPGGGEQWRRPPEERRSIGALGDRPQAPGPPGGPRAEGLPGGDLPRLHQAHQDHPPPAQPRRPEHEDGGQDPQHRHQEGLEGRHQDHLPQRGGRDPREHSCRHRLCAEGQGTPPLQEGRLQHRLQMQDHSERGSVWLHRQHSHSGKPRHLPPLPRHHQAGDAEAPQGGGPAVPQEPVAARRPHRGVFRPLPRQDPPPVQRDHQTAPPPVLGPPPIRGEAPPRGCQSEGRVPVSVPVGDGGRFPQSPLVSGPMLFPRSSFGPKTLRGP</sequence>
<dbReference type="GO" id="GO:0036503">
    <property type="term" value="P:ERAD pathway"/>
    <property type="evidence" value="ECO:0007669"/>
    <property type="project" value="TreeGrafter"/>
</dbReference>
<feature type="region of interest" description="Disordered" evidence="6">
    <location>
        <begin position="125"/>
        <end position="420"/>
    </location>
</feature>
<gene>
    <name evidence="8" type="ORF">GSTENG00028648001</name>
</gene>
<dbReference type="InterPro" id="IPR001623">
    <property type="entry name" value="DnaJ_domain"/>
</dbReference>
<feature type="compositionally biased region" description="Basic residues" evidence="6">
    <location>
        <begin position="129"/>
        <end position="142"/>
    </location>
</feature>
<evidence type="ECO:0000256" key="2">
    <source>
        <dbReference type="ARBA" id="ARBA00040158"/>
    </source>
</evidence>
<dbReference type="OrthoDB" id="550424at2759"/>
<evidence type="ECO:0000256" key="3">
    <source>
        <dbReference type="ARBA" id="ARBA00041533"/>
    </source>
</evidence>
<evidence type="ECO:0000259" key="7">
    <source>
        <dbReference type="PROSITE" id="PS50076"/>
    </source>
</evidence>
<keyword evidence="1" id="KW-0143">Chaperone</keyword>
<reference evidence="8" key="2">
    <citation type="submission" date="2004-02" db="EMBL/GenBank/DDBJ databases">
        <authorList>
            <consortium name="Genoscope"/>
            <consortium name="Whitehead Institute Centre for Genome Research"/>
        </authorList>
    </citation>
    <scope>NUCLEOTIDE SEQUENCE</scope>
</reference>
<evidence type="ECO:0000256" key="1">
    <source>
        <dbReference type="ARBA" id="ARBA00023186"/>
    </source>
</evidence>
<evidence type="ECO:0000256" key="4">
    <source>
        <dbReference type="ARBA" id="ARBA00045428"/>
    </source>
</evidence>
<dbReference type="Gene3D" id="1.10.287.110">
    <property type="entry name" value="DnaJ domain"/>
    <property type="match status" value="1"/>
</dbReference>
<comment type="caution">
    <text evidence="8">The sequence shown here is derived from an EMBL/GenBank/DDBJ whole genome shotgun (WGS) entry which is preliminary data.</text>
</comment>
<feature type="compositionally biased region" description="Pro residues" evidence="6">
    <location>
        <begin position="358"/>
        <end position="368"/>
    </location>
</feature>
<protein>
    <recommendedName>
        <fullName evidence="2">DnaJ homolog subfamily B member 9</fullName>
    </recommendedName>
    <alternativeName>
        <fullName evidence="3">Endoplasmic reticulum DNA J domain-containing protein 4</fullName>
    </alternativeName>
</protein>
<dbReference type="PROSITE" id="PS00636">
    <property type="entry name" value="DNAJ_1"/>
    <property type="match status" value="1"/>
</dbReference>
<dbReference type="GO" id="GO:0051787">
    <property type="term" value="F:misfolded protein binding"/>
    <property type="evidence" value="ECO:0007669"/>
    <property type="project" value="TreeGrafter"/>
</dbReference>
<feature type="domain" description="J" evidence="7">
    <location>
        <begin position="4"/>
        <end position="68"/>
    </location>
</feature>
<proteinExistence type="predicted"/>
<dbReference type="PANTHER" id="PTHR44360">
    <property type="entry name" value="DNAJ HOMOLOG SUBFAMILY B MEMBER 9"/>
    <property type="match status" value="1"/>
</dbReference>
<dbReference type="GO" id="GO:0005783">
    <property type="term" value="C:endoplasmic reticulum"/>
    <property type="evidence" value="ECO:0007669"/>
    <property type="project" value="TreeGrafter"/>
</dbReference>
<dbReference type="PROSITE" id="PS50076">
    <property type="entry name" value="DNAJ_2"/>
    <property type="match status" value="1"/>
</dbReference>
<dbReference type="PRINTS" id="PR00625">
    <property type="entry name" value="JDOMAIN"/>
</dbReference>
<evidence type="ECO:0000313" key="8">
    <source>
        <dbReference type="EMBL" id="CAG07846.1"/>
    </source>
</evidence>
<feature type="compositionally biased region" description="Basic and acidic residues" evidence="6">
    <location>
        <begin position="214"/>
        <end position="252"/>
    </location>
</feature>
<name>Q4RUT6_TETNG</name>